<proteinExistence type="predicted"/>
<dbReference type="RefSeq" id="WP_207353710.1">
    <property type="nucleotide sequence ID" value="NZ_CP071503.1"/>
</dbReference>
<dbReference type="Gene3D" id="3.30.70.3580">
    <property type="entry name" value="Antirestriction protein"/>
    <property type="match status" value="1"/>
</dbReference>
<keyword evidence="2" id="KW-1185">Reference proteome</keyword>
<gene>
    <name evidence="1" type="ORF">JYB87_11880</name>
</gene>
<evidence type="ECO:0000313" key="2">
    <source>
        <dbReference type="Proteomes" id="UP000662770"/>
    </source>
</evidence>
<protein>
    <submittedName>
        <fullName evidence="1">Antirestriction protein</fullName>
    </submittedName>
</protein>
<dbReference type="Proteomes" id="UP000662770">
    <property type="component" value="Chromosome"/>
</dbReference>
<reference evidence="1 2" key="1">
    <citation type="submission" date="2021-03" db="EMBL/GenBank/DDBJ databases">
        <title>Novel species identification of genus Shewanella.</title>
        <authorList>
            <person name="Liu G."/>
            <person name="Zhang Q."/>
        </authorList>
    </citation>
    <scope>NUCLEOTIDE SEQUENCE [LARGE SCALE GENOMIC DNA]</scope>
    <source>
        <strain evidence="1 2">FJAT-51800</strain>
    </source>
</reference>
<name>A0ABX7QP26_9GAMM</name>
<evidence type="ECO:0000313" key="1">
    <source>
        <dbReference type="EMBL" id="QSX32466.1"/>
    </source>
</evidence>
<sequence>MSVKLEAKPLTDVLKTPHEIKSYLNAVVMVLNESLDNPKDISGGLYLLGEGFAGIFSFDGRDPRNPDAEKVMVAWSGNYFQGLMSPFALNVGANIMASSILAFSATGTFQERLSDNVYNLKNYAETLSEAEKIFRYID</sequence>
<organism evidence="1 2">
    <name type="scientific">Shewanella avicenniae</name>
    <dbReference type="NCBI Taxonomy" id="2814294"/>
    <lineage>
        <taxon>Bacteria</taxon>
        <taxon>Pseudomonadati</taxon>
        <taxon>Pseudomonadota</taxon>
        <taxon>Gammaproteobacteria</taxon>
        <taxon>Alteromonadales</taxon>
        <taxon>Shewanellaceae</taxon>
        <taxon>Shewanella</taxon>
    </lineage>
</organism>
<accession>A0ABX7QP26</accession>
<dbReference type="InterPro" id="IPR042297">
    <property type="entry name" value="Antirestriction_sf"/>
</dbReference>
<dbReference type="EMBL" id="CP071503">
    <property type="protein sequence ID" value="QSX32466.1"/>
    <property type="molecule type" value="Genomic_DNA"/>
</dbReference>